<dbReference type="FunFam" id="2.10.70.10:FF:000115">
    <property type="entry name" value="Zona pellucida sperm-binding protein 3 receptor"/>
    <property type="match status" value="1"/>
</dbReference>
<reference evidence="15" key="1">
    <citation type="submission" date="2025-08" db="UniProtKB">
        <authorList>
            <consortium name="Ensembl"/>
        </authorList>
    </citation>
    <scope>IDENTIFICATION</scope>
</reference>
<dbReference type="GeneTree" id="ENSGT00940000154640"/>
<dbReference type="InterPro" id="IPR000436">
    <property type="entry name" value="Sushi_SCR_CCP_dom"/>
</dbReference>
<protein>
    <recommendedName>
        <fullName evidence="11">Zona pellucida sperm-binding protein 3 receptor</fullName>
    </recommendedName>
</protein>
<comment type="caution">
    <text evidence="12">Lacks conserved residue(s) required for the propagation of feature annotation.</text>
</comment>
<dbReference type="Ensembl" id="ENSCGRT00001016606.1">
    <property type="protein sequence ID" value="ENSCGRP00001012373.1"/>
    <property type="gene ID" value="ENSCGRG00001013800.1"/>
</dbReference>
<dbReference type="FunFam" id="2.10.70.10:FF:000014">
    <property type="entry name" value="Membrane cofactor protein"/>
    <property type="match status" value="2"/>
</dbReference>
<keyword evidence="2 12" id="KW-0768">Sushi</keyword>
<feature type="domain" description="Sushi" evidence="14">
    <location>
        <begin position="224"/>
        <end position="275"/>
    </location>
</feature>
<feature type="disulfide bond" evidence="12">
    <location>
        <begin position="479"/>
        <end position="506"/>
    </location>
</feature>
<dbReference type="FunFam" id="2.10.70.10:FF:000095">
    <property type="entry name" value="Zona pellucida sperm-binding protein 3 receptor"/>
    <property type="match status" value="1"/>
</dbReference>
<keyword evidence="5" id="KW-0391">Immunity</keyword>
<dbReference type="Proteomes" id="UP000694386">
    <property type="component" value="Unplaced"/>
</dbReference>
<dbReference type="GO" id="GO:0006958">
    <property type="term" value="P:complement activation, classical pathway"/>
    <property type="evidence" value="ECO:0007669"/>
    <property type="project" value="UniProtKB-KW"/>
</dbReference>
<comment type="subcellular location">
    <subcellularLocation>
        <location evidence="10">Cytoplasmic vesicle</location>
        <location evidence="10">Secretory vesicle</location>
        <location evidence="10">Acrosome lumen</location>
    </subcellularLocation>
</comment>
<dbReference type="PANTHER" id="PTHR19325">
    <property type="entry name" value="COMPLEMENT COMPONENT-RELATED SUSHI DOMAIN-CONTAINING"/>
    <property type="match status" value="1"/>
</dbReference>
<dbReference type="SUPFAM" id="SSF57535">
    <property type="entry name" value="Complement control module/SCR domain"/>
    <property type="match status" value="7"/>
</dbReference>
<evidence type="ECO:0000313" key="15">
    <source>
        <dbReference type="Ensembl" id="ENSCGRP00001012373.1"/>
    </source>
</evidence>
<feature type="disulfide bond" evidence="12">
    <location>
        <begin position="246"/>
        <end position="273"/>
    </location>
</feature>
<feature type="domain" description="Sushi" evidence="14">
    <location>
        <begin position="450"/>
        <end position="508"/>
    </location>
</feature>
<sequence>MSAWSCLELWKTSHSTLFQMTLATVLMAPVLGDCGPPPSLPFASPINQLFETTFSSGTVLKYTCHHGFKKVNSSHLTCDENGSWVYNVFCAKKRCRNPGELVNGKVEIMTDLFLGSTIEFSCAKGYLLIGSTTSRCEVQGKGVDWSDSLPECVIVTCESPPDISNGRHSGRDEDLYTYGSSVTYSCDPSFTLLGNASIVCTVVNKTVGVWSPSPPACESKFQIAKGELIPGFTQFYSYKHSVEVRCMKGYVLRGSSLIRCEANREWYSSIPTCVPNGCIDLPDIPYAFWEGNKIPLRNFEVFEIGTKLKYQCKPGYRPASNEPQIVRCQENLTWSPSKGCERICCPVPNMEKIKIVSERRDFTGVCIYAYGDYVFYICGEGTYPMSTDGRSSCLADGKWDPAIPACHSGKKIEGTCHLHFPDIPSESMHLPKFYLIYLFEERTRFTSYKSLCSKPVIIHGKLSVDKDHYAEMENITVQCDPGYGLVGSPNIICSEKKTWYPEIPNCKMELPEDCKFVVEGRKLLQCLSIPEEVKKAMEIYKLSLEIERLEQEKERWLRFHRKPSKRVKMKGPFRPFG</sequence>
<evidence type="ECO:0000256" key="8">
    <source>
        <dbReference type="ARBA" id="ARBA00023180"/>
    </source>
</evidence>
<name>A0A8C2M4E9_CRIGR</name>
<dbReference type="Gene3D" id="2.20.28.230">
    <property type="match status" value="1"/>
</dbReference>
<evidence type="ECO:0000256" key="11">
    <source>
        <dbReference type="ARBA" id="ARBA00073990"/>
    </source>
</evidence>
<accession>A0A8C2M4E9</accession>
<evidence type="ECO:0000259" key="14">
    <source>
        <dbReference type="PROSITE" id="PS50923"/>
    </source>
</evidence>
<dbReference type="SMART" id="SM00032">
    <property type="entry name" value="CCP"/>
    <property type="match status" value="7"/>
</dbReference>
<proteinExistence type="predicted"/>
<keyword evidence="6" id="KW-0180">Complement pathway</keyword>
<dbReference type="GO" id="GO:0043160">
    <property type="term" value="C:acrosomal lumen"/>
    <property type="evidence" value="ECO:0007669"/>
    <property type="project" value="UniProtKB-SubCell"/>
</dbReference>
<dbReference type="InterPro" id="IPR035976">
    <property type="entry name" value="Sushi/SCR/CCP_sf"/>
</dbReference>
<dbReference type="PANTHER" id="PTHR19325:SF551">
    <property type="entry name" value="ZONA PELLUCIDA SPERM-BINDING PROTEIN 3 RECEPTOR"/>
    <property type="match status" value="1"/>
</dbReference>
<dbReference type="Gene3D" id="1.20.5.3730">
    <property type="match status" value="1"/>
</dbReference>
<dbReference type="FunFam" id="2.10.70.10:FF:000008">
    <property type="entry name" value="Complement receptor type 1"/>
    <property type="match status" value="1"/>
</dbReference>
<feature type="domain" description="Sushi" evidence="14">
    <location>
        <begin position="32"/>
        <end position="92"/>
    </location>
</feature>
<evidence type="ECO:0000256" key="5">
    <source>
        <dbReference type="ARBA" id="ARBA00022859"/>
    </source>
</evidence>
<evidence type="ECO:0000256" key="9">
    <source>
        <dbReference type="ARBA" id="ARBA00023279"/>
    </source>
</evidence>
<feature type="domain" description="Sushi" evidence="14">
    <location>
        <begin position="276"/>
        <end position="342"/>
    </location>
</feature>
<reference evidence="15" key="2">
    <citation type="submission" date="2025-09" db="UniProtKB">
        <authorList>
            <consortium name="Ensembl"/>
        </authorList>
    </citation>
    <scope>IDENTIFICATION</scope>
</reference>
<evidence type="ECO:0000256" key="1">
    <source>
        <dbReference type="ARBA" id="ARBA00022588"/>
    </source>
</evidence>
<evidence type="ECO:0000256" key="6">
    <source>
        <dbReference type="ARBA" id="ARBA00022875"/>
    </source>
</evidence>
<keyword evidence="9" id="KW-0278">Fertilization</keyword>
<dbReference type="Gene3D" id="2.10.70.10">
    <property type="entry name" value="Complement Module, domain 1"/>
    <property type="match status" value="6"/>
</dbReference>
<feature type="domain" description="Sushi" evidence="14">
    <location>
        <begin position="343"/>
        <end position="408"/>
    </location>
</feature>
<dbReference type="AlphaFoldDB" id="A0A8C2M4E9"/>
<dbReference type="InterPro" id="IPR050350">
    <property type="entry name" value="Compl-Cell_Adhes-Reg"/>
</dbReference>
<evidence type="ECO:0000256" key="13">
    <source>
        <dbReference type="SAM" id="SignalP"/>
    </source>
</evidence>
<evidence type="ECO:0000256" key="10">
    <source>
        <dbReference type="ARBA" id="ARBA00060422"/>
    </source>
</evidence>
<dbReference type="GO" id="GO:0045087">
    <property type="term" value="P:innate immune response"/>
    <property type="evidence" value="ECO:0007669"/>
    <property type="project" value="UniProtKB-KW"/>
</dbReference>
<dbReference type="GO" id="GO:0007338">
    <property type="term" value="P:single fertilization"/>
    <property type="evidence" value="ECO:0007669"/>
    <property type="project" value="UniProtKB-KW"/>
</dbReference>
<dbReference type="InterPro" id="IPR040514">
    <property type="entry name" value="C4bp_oligo"/>
</dbReference>
<keyword evidence="4" id="KW-0677">Repeat</keyword>
<feature type="domain" description="Sushi" evidence="14">
    <location>
        <begin position="93"/>
        <end position="154"/>
    </location>
</feature>
<evidence type="ECO:0000256" key="7">
    <source>
        <dbReference type="ARBA" id="ARBA00023157"/>
    </source>
</evidence>
<evidence type="ECO:0000256" key="4">
    <source>
        <dbReference type="ARBA" id="ARBA00022737"/>
    </source>
</evidence>
<keyword evidence="7 12" id="KW-1015">Disulfide bond</keyword>
<evidence type="ECO:0000256" key="12">
    <source>
        <dbReference type="PROSITE-ProRule" id="PRU00302"/>
    </source>
</evidence>
<feature type="signal peptide" evidence="13">
    <location>
        <begin position="1"/>
        <end position="32"/>
    </location>
</feature>
<dbReference type="PROSITE" id="PS50923">
    <property type="entry name" value="SUSHI"/>
    <property type="match status" value="7"/>
</dbReference>
<evidence type="ECO:0000256" key="3">
    <source>
        <dbReference type="ARBA" id="ARBA00022729"/>
    </source>
</evidence>
<keyword evidence="1" id="KW-0399">Innate immunity</keyword>
<dbReference type="Pfam" id="PF00084">
    <property type="entry name" value="Sushi"/>
    <property type="match status" value="7"/>
</dbReference>
<feature type="domain" description="Sushi" evidence="14">
    <location>
        <begin position="155"/>
        <end position="219"/>
    </location>
</feature>
<keyword evidence="3 13" id="KW-0732">Signal</keyword>
<keyword evidence="8" id="KW-0325">Glycoprotein</keyword>
<evidence type="ECO:0000313" key="16">
    <source>
        <dbReference type="Proteomes" id="UP000694386"/>
    </source>
</evidence>
<dbReference type="FunFam" id="2.10.70.10:FF:000055">
    <property type="entry name" value="Complement decay-accelerating factor, GPI-anchored"/>
    <property type="match status" value="1"/>
</dbReference>
<evidence type="ECO:0000256" key="2">
    <source>
        <dbReference type="ARBA" id="ARBA00022659"/>
    </source>
</evidence>
<feature type="disulfide bond" evidence="12">
    <location>
        <begin position="157"/>
        <end position="200"/>
    </location>
</feature>
<dbReference type="GO" id="GO:0043159">
    <property type="term" value="C:acrosomal matrix"/>
    <property type="evidence" value="ECO:0007669"/>
    <property type="project" value="UniProtKB-ARBA"/>
</dbReference>
<dbReference type="Pfam" id="PF18453">
    <property type="entry name" value="C4bp_oligo"/>
    <property type="match status" value="1"/>
</dbReference>
<dbReference type="CDD" id="cd00033">
    <property type="entry name" value="CCP"/>
    <property type="match status" value="7"/>
</dbReference>
<feature type="chain" id="PRO_5034125450" description="Zona pellucida sperm-binding protein 3 receptor" evidence="13">
    <location>
        <begin position="33"/>
        <end position="577"/>
    </location>
</feature>
<organism evidence="15 16">
    <name type="scientific">Cricetulus griseus</name>
    <name type="common">Chinese hamster</name>
    <name type="synonym">Cricetulus barabensis griseus</name>
    <dbReference type="NCBI Taxonomy" id="10029"/>
    <lineage>
        <taxon>Eukaryota</taxon>
        <taxon>Metazoa</taxon>
        <taxon>Chordata</taxon>
        <taxon>Craniata</taxon>
        <taxon>Vertebrata</taxon>
        <taxon>Euteleostomi</taxon>
        <taxon>Mammalia</taxon>
        <taxon>Eutheria</taxon>
        <taxon>Euarchontoglires</taxon>
        <taxon>Glires</taxon>
        <taxon>Rodentia</taxon>
        <taxon>Myomorpha</taxon>
        <taxon>Muroidea</taxon>
        <taxon>Cricetidae</taxon>
        <taxon>Cricetinae</taxon>
        <taxon>Cricetulus</taxon>
    </lineage>
</organism>